<feature type="domain" description="Zinc-ribbon" evidence="2">
    <location>
        <begin position="113"/>
        <end position="133"/>
    </location>
</feature>
<name>A0A0R1WDQ6_9LACO</name>
<dbReference type="Proteomes" id="UP000051302">
    <property type="component" value="Unassembled WGS sequence"/>
</dbReference>
<protein>
    <recommendedName>
        <fullName evidence="2">Zinc-ribbon domain-containing protein</fullName>
    </recommendedName>
</protein>
<organism evidence="3 4">
    <name type="scientific">Companilactobacillus nantensis DSM 16982</name>
    <dbReference type="NCBI Taxonomy" id="1423774"/>
    <lineage>
        <taxon>Bacteria</taxon>
        <taxon>Bacillati</taxon>
        <taxon>Bacillota</taxon>
        <taxon>Bacilli</taxon>
        <taxon>Lactobacillales</taxon>
        <taxon>Lactobacillaceae</taxon>
        <taxon>Companilactobacillus</taxon>
    </lineage>
</organism>
<dbReference type="PATRIC" id="fig|1423774.3.peg.887"/>
<gene>
    <name evidence="3" type="ORF">FD31_GL000853</name>
</gene>
<sequence length="222" mass="24769">MNDISIIIKTPFTTAIDTKESEILINRSGVDSVVEYGPDKRQDIQYSDIKSIDFKPVDETDGYIKIMGLENATIPFDNAELNSKMQSLSDFLNGKITNYMDSGQAQGNSEFEYCYNCGSKITKGIKFCPNCGADQYNKNAVSNQSNTTSNAWGIWLTIGWICFSIALIPKLSIFQLSAFVIGLTVQFKYGHKAAGMALWITSLVIFILSFMFGFMLGYYYGI</sequence>
<comment type="caution">
    <text evidence="3">The sequence shown here is derived from an EMBL/GenBank/DDBJ whole genome shotgun (WGS) entry which is preliminary data.</text>
</comment>
<keyword evidence="1" id="KW-0812">Transmembrane</keyword>
<dbReference type="EMBL" id="AZFV01000018">
    <property type="protein sequence ID" value="KRM15953.1"/>
    <property type="molecule type" value="Genomic_DNA"/>
</dbReference>
<keyword evidence="4" id="KW-1185">Reference proteome</keyword>
<dbReference type="AlphaFoldDB" id="A0A0R1WDQ6"/>
<dbReference type="STRING" id="1423774.FD31_GL000853"/>
<proteinExistence type="predicted"/>
<dbReference type="RefSeq" id="WP_057892421.1">
    <property type="nucleotide sequence ID" value="NZ_AZFV01000018.1"/>
</dbReference>
<evidence type="ECO:0000313" key="4">
    <source>
        <dbReference type="Proteomes" id="UP000051302"/>
    </source>
</evidence>
<keyword evidence="1" id="KW-1133">Transmembrane helix</keyword>
<dbReference type="InterPro" id="IPR026870">
    <property type="entry name" value="Zinc_ribbon_dom"/>
</dbReference>
<evidence type="ECO:0000259" key="2">
    <source>
        <dbReference type="Pfam" id="PF13240"/>
    </source>
</evidence>
<evidence type="ECO:0000313" key="3">
    <source>
        <dbReference type="EMBL" id="KRM15953.1"/>
    </source>
</evidence>
<accession>A0A0R1WDQ6</accession>
<reference evidence="3 4" key="1">
    <citation type="journal article" date="2015" name="Genome Announc.">
        <title>Expanding the biotechnology potential of lactobacilli through comparative genomics of 213 strains and associated genera.</title>
        <authorList>
            <person name="Sun Z."/>
            <person name="Harris H.M."/>
            <person name="McCann A."/>
            <person name="Guo C."/>
            <person name="Argimon S."/>
            <person name="Zhang W."/>
            <person name="Yang X."/>
            <person name="Jeffery I.B."/>
            <person name="Cooney J.C."/>
            <person name="Kagawa T.F."/>
            <person name="Liu W."/>
            <person name="Song Y."/>
            <person name="Salvetti E."/>
            <person name="Wrobel A."/>
            <person name="Rasinkangas P."/>
            <person name="Parkhill J."/>
            <person name="Rea M.C."/>
            <person name="O'Sullivan O."/>
            <person name="Ritari J."/>
            <person name="Douillard F.P."/>
            <person name="Paul Ross R."/>
            <person name="Yang R."/>
            <person name="Briner A.E."/>
            <person name="Felis G.E."/>
            <person name="de Vos W.M."/>
            <person name="Barrangou R."/>
            <person name="Klaenhammer T.R."/>
            <person name="Caufield P.W."/>
            <person name="Cui Y."/>
            <person name="Zhang H."/>
            <person name="O'Toole P.W."/>
        </authorList>
    </citation>
    <scope>NUCLEOTIDE SEQUENCE [LARGE SCALE GENOMIC DNA]</scope>
    <source>
        <strain evidence="3 4">DSM 16982</strain>
    </source>
</reference>
<feature type="transmembrane region" description="Helical" evidence="1">
    <location>
        <begin position="197"/>
        <end position="220"/>
    </location>
</feature>
<evidence type="ECO:0000256" key="1">
    <source>
        <dbReference type="SAM" id="Phobius"/>
    </source>
</evidence>
<feature type="transmembrane region" description="Helical" evidence="1">
    <location>
        <begin position="152"/>
        <end position="185"/>
    </location>
</feature>
<keyword evidence="1" id="KW-0472">Membrane</keyword>
<dbReference type="Pfam" id="PF13240">
    <property type="entry name" value="Zn_Ribbon_1"/>
    <property type="match status" value="1"/>
</dbReference>